<dbReference type="PANTHER" id="PTHR33705:SF2">
    <property type="entry name" value="PHOSPHOCARRIER PROTEIN NPR"/>
    <property type="match status" value="1"/>
</dbReference>
<proteinExistence type="inferred from homology"/>
<dbReference type="AlphaFoldDB" id="Q2G486"/>
<dbReference type="GO" id="GO:0009401">
    <property type="term" value="P:phosphoenolpyruvate-dependent sugar phosphotransferase system"/>
    <property type="evidence" value="ECO:0007669"/>
    <property type="project" value="UniProtKB-KW"/>
</dbReference>
<dbReference type="Pfam" id="PF00381">
    <property type="entry name" value="PTS-HPr"/>
    <property type="match status" value="1"/>
</dbReference>
<feature type="domain" description="HPr" evidence="5">
    <location>
        <begin position="11"/>
        <end position="102"/>
    </location>
</feature>
<evidence type="ECO:0000256" key="4">
    <source>
        <dbReference type="ARBA" id="ARBA00022683"/>
    </source>
</evidence>
<dbReference type="NCBIfam" id="TIGR01003">
    <property type="entry name" value="PTS_HPr_family"/>
    <property type="match status" value="1"/>
</dbReference>
<evidence type="ECO:0000313" key="7">
    <source>
        <dbReference type="Proteomes" id="UP000009134"/>
    </source>
</evidence>
<reference evidence="7" key="1">
    <citation type="submission" date="2006-01" db="EMBL/GenBank/DDBJ databases">
        <title>Complete sequence of Novosphingobium aromaticivorans DSM 12444.</title>
        <authorList>
            <consortium name="US DOE Joint Genome Institute"/>
            <person name="Copeland A."/>
            <person name="Lucas S."/>
            <person name="Lapidus A."/>
            <person name="Barry K."/>
            <person name="Detter J.C."/>
            <person name="Glavina T."/>
            <person name="Hammon N."/>
            <person name="Israni S."/>
            <person name="Pitluck S."/>
            <person name="Chain P."/>
            <person name="Malfatti S."/>
            <person name="Shin M."/>
            <person name="Vergez L."/>
            <person name="Schmutz J."/>
            <person name="Larimer F."/>
            <person name="Land M."/>
            <person name="Kyrpides N."/>
            <person name="Ivanova N."/>
            <person name="Fredrickson J."/>
            <person name="Balkwill D."/>
            <person name="Romine M.F."/>
            <person name="Richardson P."/>
        </authorList>
    </citation>
    <scope>NUCLEOTIDE SEQUENCE [LARGE SCALE GENOMIC DNA]</scope>
    <source>
        <strain evidence="7">ATCC 700278 / DSM 12444 / CCUG 56034 / CIP 105152 / NBRC 16084 / F199</strain>
    </source>
</reference>
<comment type="similarity">
    <text evidence="2">Belongs to the HPr family.</text>
</comment>
<protein>
    <submittedName>
        <fullName evidence="6">HPrNtr</fullName>
    </submittedName>
</protein>
<accession>Q2G486</accession>
<dbReference type="InterPro" id="IPR001020">
    <property type="entry name" value="PTS_HPr_His_P_site"/>
</dbReference>
<dbReference type="InterPro" id="IPR035895">
    <property type="entry name" value="HPr-like_sf"/>
</dbReference>
<dbReference type="SUPFAM" id="SSF55594">
    <property type="entry name" value="HPr-like"/>
    <property type="match status" value="1"/>
</dbReference>
<keyword evidence="7" id="KW-1185">Reference proteome</keyword>
<dbReference type="PROSITE" id="PS00369">
    <property type="entry name" value="PTS_HPR_HIS"/>
    <property type="match status" value="1"/>
</dbReference>
<evidence type="ECO:0000256" key="1">
    <source>
        <dbReference type="ARBA" id="ARBA00004496"/>
    </source>
</evidence>
<keyword evidence="4" id="KW-0598">Phosphotransferase system</keyword>
<organism evidence="6 7">
    <name type="scientific">Novosphingobium aromaticivorans (strain ATCC 700278 / DSM 12444 / CCUG 56034 / CIP 105152 / NBRC 16084 / F199)</name>
    <dbReference type="NCBI Taxonomy" id="279238"/>
    <lineage>
        <taxon>Bacteria</taxon>
        <taxon>Pseudomonadati</taxon>
        <taxon>Pseudomonadota</taxon>
        <taxon>Alphaproteobacteria</taxon>
        <taxon>Sphingomonadales</taxon>
        <taxon>Sphingomonadaceae</taxon>
        <taxon>Novosphingobium</taxon>
    </lineage>
</organism>
<dbReference type="EMBL" id="CP000248">
    <property type="protein sequence ID" value="ABD27337.1"/>
    <property type="molecule type" value="Genomic_DNA"/>
</dbReference>
<gene>
    <name evidence="6" type="ordered locus">Saro_2902</name>
</gene>
<evidence type="ECO:0000259" key="5">
    <source>
        <dbReference type="PROSITE" id="PS51350"/>
    </source>
</evidence>
<name>Q2G486_NOVAD</name>
<keyword evidence="3" id="KW-0963">Cytoplasm</keyword>
<dbReference type="PRINTS" id="PR00107">
    <property type="entry name" value="PHOSPHOCPHPR"/>
</dbReference>
<dbReference type="InterPro" id="IPR050399">
    <property type="entry name" value="HPr"/>
</dbReference>
<dbReference type="HOGENOM" id="CLU_136230_1_1_5"/>
<evidence type="ECO:0000256" key="2">
    <source>
        <dbReference type="ARBA" id="ARBA00010736"/>
    </source>
</evidence>
<dbReference type="PANTHER" id="PTHR33705">
    <property type="entry name" value="PHOSPHOCARRIER PROTEIN HPR"/>
    <property type="match status" value="1"/>
</dbReference>
<dbReference type="InterPro" id="IPR000032">
    <property type="entry name" value="HPr-like"/>
</dbReference>
<evidence type="ECO:0000256" key="3">
    <source>
        <dbReference type="ARBA" id="ARBA00022490"/>
    </source>
</evidence>
<dbReference type="PROSITE" id="PS51350">
    <property type="entry name" value="PTS_HPR_DOM"/>
    <property type="match status" value="1"/>
</dbReference>
<dbReference type="Proteomes" id="UP000009134">
    <property type="component" value="Chromosome"/>
</dbReference>
<dbReference type="Gene3D" id="3.30.1340.10">
    <property type="entry name" value="HPr-like"/>
    <property type="match status" value="1"/>
</dbReference>
<dbReference type="eggNOG" id="COG1925">
    <property type="taxonomic scope" value="Bacteria"/>
</dbReference>
<dbReference type="GO" id="GO:0005737">
    <property type="term" value="C:cytoplasm"/>
    <property type="evidence" value="ECO:0007669"/>
    <property type="project" value="UniProtKB-SubCell"/>
</dbReference>
<dbReference type="STRING" id="279238.Saro_2902"/>
<evidence type="ECO:0000313" key="6">
    <source>
        <dbReference type="EMBL" id="ABD27337.1"/>
    </source>
</evidence>
<comment type="subcellular location">
    <subcellularLocation>
        <location evidence="1">Cytoplasm</location>
    </subcellularLocation>
</comment>
<dbReference type="KEGG" id="nar:Saro_2902"/>
<sequence length="102" mass="10462">MAEQGAQQGYVTRETVTIVNQRGLHARASAKFVNAVAKLPEGFDVTVAKDGTDANGASILGLMMLGAARGDTVDVAVAGPEGEADAILMKLTGLIKDGFGED</sequence>
<dbReference type="RefSeq" id="WP_011446541.1">
    <property type="nucleotide sequence ID" value="NC_007794.1"/>
</dbReference>